<feature type="transmembrane region" description="Helical" evidence="9">
    <location>
        <begin position="63"/>
        <end position="84"/>
    </location>
</feature>
<protein>
    <submittedName>
        <fullName evidence="11">Amino acid ABC transporter permease</fullName>
    </submittedName>
</protein>
<dbReference type="Proteomes" id="UP000321571">
    <property type="component" value="Unassembled WGS sequence"/>
</dbReference>
<feature type="domain" description="ABC transmembrane type-1" evidence="10">
    <location>
        <begin position="15"/>
        <end position="204"/>
    </location>
</feature>
<dbReference type="SUPFAM" id="SSF161098">
    <property type="entry name" value="MetI-like"/>
    <property type="match status" value="1"/>
</dbReference>
<dbReference type="AlphaFoldDB" id="A0A5C8NQ65"/>
<keyword evidence="12" id="KW-1185">Reference proteome</keyword>
<keyword evidence="3 9" id="KW-0813">Transport</keyword>
<dbReference type="EMBL" id="VDUX01000001">
    <property type="protein sequence ID" value="TXL63266.1"/>
    <property type="molecule type" value="Genomic_DNA"/>
</dbReference>
<dbReference type="Pfam" id="PF00528">
    <property type="entry name" value="BPD_transp_1"/>
    <property type="match status" value="1"/>
</dbReference>
<evidence type="ECO:0000256" key="8">
    <source>
        <dbReference type="ARBA" id="ARBA00023136"/>
    </source>
</evidence>
<dbReference type="GO" id="GO:0043190">
    <property type="term" value="C:ATP-binding cassette (ABC) transporter complex"/>
    <property type="evidence" value="ECO:0007669"/>
    <property type="project" value="InterPro"/>
</dbReference>
<dbReference type="OrthoDB" id="3181282at2"/>
<reference evidence="11 12" key="1">
    <citation type="submission" date="2019-06" db="EMBL/GenBank/DDBJ databases">
        <title>Aeromicrobium sp. nov., isolated from a maize field.</title>
        <authorList>
            <person name="Lin S.-Y."/>
            <person name="Tsai C.-F."/>
            <person name="Young C.-C."/>
        </authorList>
    </citation>
    <scope>NUCLEOTIDE SEQUENCE [LARGE SCALE GENOMIC DNA]</scope>
    <source>
        <strain evidence="11 12">CC-CFT486</strain>
    </source>
</reference>
<keyword evidence="4" id="KW-1003">Cell membrane</keyword>
<dbReference type="InterPro" id="IPR043429">
    <property type="entry name" value="ArtM/GltK/GlnP/TcyL/YhdX-like"/>
</dbReference>
<dbReference type="RefSeq" id="WP_147683719.1">
    <property type="nucleotide sequence ID" value="NZ_VDUX01000001.1"/>
</dbReference>
<keyword evidence="7 9" id="KW-1133">Transmembrane helix</keyword>
<dbReference type="InterPro" id="IPR000515">
    <property type="entry name" value="MetI-like"/>
</dbReference>
<keyword evidence="8 9" id="KW-0472">Membrane</keyword>
<dbReference type="NCBIfam" id="TIGR01726">
    <property type="entry name" value="HEQRo_perm_3TM"/>
    <property type="match status" value="1"/>
</dbReference>
<dbReference type="PANTHER" id="PTHR30614:SF37">
    <property type="entry name" value="AMINO-ACID ABC TRANSPORTER PERMEASE PROTEIN YHDX-RELATED"/>
    <property type="match status" value="1"/>
</dbReference>
<organism evidence="11 12">
    <name type="scientific">Aeromicrobium terrae</name>
    <dbReference type="NCBI Taxonomy" id="2498846"/>
    <lineage>
        <taxon>Bacteria</taxon>
        <taxon>Bacillati</taxon>
        <taxon>Actinomycetota</taxon>
        <taxon>Actinomycetes</taxon>
        <taxon>Propionibacteriales</taxon>
        <taxon>Nocardioidaceae</taxon>
        <taxon>Aeromicrobium</taxon>
    </lineage>
</organism>
<accession>A0A5C8NQ65</accession>
<feature type="transmembrane region" description="Helical" evidence="9">
    <location>
        <begin position="182"/>
        <end position="207"/>
    </location>
</feature>
<evidence type="ECO:0000256" key="2">
    <source>
        <dbReference type="ARBA" id="ARBA00010072"/>
    </source>
</evidence>
<gene>
    <name evidence="11" type="ORF">FHP06_03300</name>
</gene>
<evidence type="ECO:0000313" key="12">
    <source>
        <dbReference type="Proteomes" id="UP000321571"/>
    </source>
</evidence>
<evidence type="ECO:0000313" key="11">
    <source>
        <dbReference type="EMBL" id="TXL63266.1"/>
    </source>
</evidence>
<feature type="transmembrane region" description="Helical" evidence="9">
    <location>
        <begin position="21"/>
        <end position="42"/>
    </location>
</feature>
<keyword evidence="6" id="KW-0029">Amino-acid transport</keyword>
<evidence type="ECO:0000256" key="9">
    <source>
        <dbReference type="RuleBase" id="RU363032"/>
    </source>
</evidence>
<dbReference type="PANTHER" id="PTHR30614">
    <property type="entry name" value="MEMBRANE COMPONENT OF AMINO ACID ABC TRANSPORTER"/>
    <property type="match status" value="1"/>
</dbReference>
<dbReference type="PROSITE" id="PS50928">
    <property type="entry name" value="ABC_TM1"/>
    <property type="match status" value="1"/>
</dbReference>
<evidence type="ECO:0000256" key="5">
    <source>
        <dbReference type="ARBA" id="ARBA00022692"/>
    </source>
</evidence>
<evidence type="ECO:0000256" key="3">
    <source>
        <dbReference type="ARBA" id="ARBA00022448"/>
    </source>
</evidence>
<evidence type="ECO:0000256" key="6">
    <source>
        <dbReference type="ARBA" id="ARBA00022970"/>
    </source>
</evidence>
<evidence type="ECO:0000259" key="10">
    <source>
        <dbReference type="PROSITE" id="PS50928"/>
    </source>
</evidence>
<keyword evidence="5 9" id="KW-0812">Transmembrane</keyword>
<dbReference type="InterPro" id="IPR035906">
    <property type="entry name" value="MetI-like_sf"/>
</dbReference>
<proteinExistence type="inferred from homology"/>
<dbReference type="Gene3D" id="1.10.3720.10">
    <property type="entry name" value="MetI-like"/>
    <property type="match status" value="1"/>
</dbReference>
<sequence>MDVLIDNADVLFRAFGVTLKLLLVSGLLSLLFGTVLAAMRVGPVRVLNVAGTVYVNIFRNNPLLILLLLLFFGLPKLGIHFSYFNLNVLALTLYTSPFICEALRAGVNSIPIGQAEAARSIGLGFTQTMRHVVLPQAFRAVVPPVASVLIALTKNTSLVSIFGLLDLTARMKGLLNDYPSQLWWIFIGIALFYVVIVELISLGAALLERRWRIA</sequence>
<dbReference type="CDD" id="cd06261">
    <property type="entry name" value="TM_PBP2"/>
    <property type="match status" value="1"/>
</dbReference>
<evidence type="ECO:0000256" key="1">
    <source>
        <dbReference type="ARBA" id="ARBA00004651"/>
    </source>
</evidence>
<comment type="similarity">
    <text evidence="2">Belongs to the binding-protein-dependent transport system permease family. HisMQ subfamily.</text>
</comment>
<comment type="caution">
    <text evidence="11">The sequence shown here is derived from an EMBL/GenBank/DDBJ whole genome shotgun (WGS) entry which is preliminary data.</text>
</comment>
<comment type="subcellular location">
    <subcellularLocation>
        <location evidence="1 9">Cell membrane</location>
        <topology evidence="1 9">Multi-pass membrane protein</topology>
    </subcellularLocation>
</comment>
<dbReference type="GO" id="GO:0022857">
    <property type="term" value="F:transmembrane transporter activity"/>
    <property type="evidence" value="ECO:0007669"/>
    <property type="project" value="InterPro"/>
</dbReference>
<evidence type="ECO:0000256" key="4">
    <source>
        <dbReference type="ARBA" id="ARBA00022475"/>
    </source>
</evidence>
<evidence type="ECO:0000256" key="7">
    <source>
        <dbReference type="ARBA" id="ARBA00022989"/>
    </source>
</evidence>
<name>A0A5C8NQ65_9ACTN</name>
<dbReference type="InterPro" id="IPR010065">
    <property type="entry name" value="AA_ABC_transptr_permease_3TM"/>
</dbReference>
<dbReference type="GO" id="GO:0006865">
    <property type="term" value="P:amino acid transport"/>
    <property type="evidence" value="ECO:0007669"/>
    <property type="project" value="UniProtKB-KW"/>
</dbReference>